<dbReference type="NCBIfam" id="TIGR00341">
    <property type="entry name" value="TIGR00341 family protein"/>
    <property type="match status" value="1"/>
</dbReference>
<keyword evidence="1" id="KW-0472">Membrane</keyword>
<dbReference type="AlphaFoldDB" id="A0A917YR34"/>
<gene>
    <name evidence="2" type="ORF">GCM10010982_02330</name>
</gene>
<keyword evidence="3" id="KW-1185">Reference proteome</keyword>
<dbReference type="Gene3D" id="2.60.200.40">
    <property type="match status" value="1"/>
</dbReference>
<reference evidence="2" key="2">
    <citation type="submission" date="2020-09" db="EMBL/GenBank/DDBJ databases">
        <authorList>
            <person name="Sun Q."/>
            <person name="Zhou Y."/>
        </authorList>
    </citation>
    <scope>NUCLEOTIDE SEQUENCE</scope>
    <source>
        <strain evidence="2">CGMCC 1.7086</strain>
    </source>
</reference>
<evidence type="ECO:0000313" key="3">
    <source>
        <dbReference type="Proteomes" id="UP000606935"/>
    </source>
</evidence>
<protein>
    <recommendedName>
        <fullName evidence="4">TIGR00341 family protein</fullName>
    </recommendedName>
</protein>
<dbReference type="RefSeq" id="WP_188689066.1">
    <property type="nucleotide sequence ID" value="NZ_BMLS01000001.1"/>
</dbReference>
<evidence type="ECO:0000313" key="2">
    <source>
        <dbReference type="EMBL" id="GGO63988.1"/>
    </source>
</evidence>
<dbReference type="InterPro" id="IPR016064">
    <property type="entry name" value="NAD/diacylglycerol_kinase_sf"/>
</dbReference>
<dbReference type="PANTHER" id="PTHR20992:SF9">
    <property type="entry name" value="AT15442P-RELATED"/>
    <property type="match status" value="1"/>
</dbReference>
<evidence type="ECO:0000256" key="1">
    <source>
        <dbReference type="SAM" id="Phobius"/>
    </source>
</evidence>
<feature type="transmembrane region" description="Helical" evidence="1">
    <location>
        <begin position="522"/>
        <end position="540"/>
    </location>
</feature>
<dbReference type="InterPro" id="IPR005240">
    <property type="entry name" value="DUF389"/>
</dbReference>
<feature type="transmembrane region" description="Helical" evidence="1">
    <location>
        <begin position="361"/>
        <end position="384"/>
    </location>
</feature>
<dbReference type="EMBL" id="BMLS01000001">
    <property type="protein sequence ID" value="GGO63988.1"/>
    <property type="molecule type" value="Genomic_DNA"/>
</dbReference>
<feature type="transmembrane region" description="Helical" evidence="1">
    <location>
        <begin position="485"/>
        <end position="510"/>
    </location>
</feature>
<dbReference type="PANTHER" id="PTHR20992">
    <property type="entry name" value="AT15442P-RELATED"/>
    <property type="match status" value="1"/>
</dbReference>
<name>A0A917YR34_9ALTE</name>
<keyword evidence="1" id="KW-1133">Transmembrane helix</keyword>
<comment type="caution">
    <text evidence="2">The sequence shown here is derived from an EMBL/GenBank/DDBJ whole genome shotgun (WGS) entry which is preliminary data.</text>
</comment>
<dbReference type="Pfam" id="PF04087">
    <property type="entry name" value="DUF389"/>
    <property type="match status" value="1"/>
</dbReference>
<keyword evidence="1" id="KW-0812">Transmembrane</keyword>
<feature type="transmembrane region" description="Helical" evidence="1">
    <location>
        <begin position="195"/>
        <end position="217"/>
    </location>
</feature>
<accession>A0A917YR34</accession>
<proteinExistence type="predicted"/>
<feature type="transmembrane region" description="Helical" evidence="1">
    <location>
        <begin position="427"/>
        <end position="449"/>
    </location>
</feature>
<feature type="transmembrane region" description="Helical" evidence="1">
    <location>
        <begin position="396"/>
        <end position="415"/>
    </location>
</feature>
<reference evidence="2" key="1">
    <citation type="journal article" date="2014" name="Int. J. Syst. Evol. Microbiol.">
        <title>Complete genome sequence of Corynebacterium casei LMG S-19264T (=DSM 44701T), isolated from a smear-ripened cheese.</title>
        <authorList>
            <consortium name="US DOE Joint Genome Institute (JGI-PGF)"/>
            <person name="Walter F."/>
            <person name="Albersmeier A."/>
            <person name="Kalinowski J."/>
            <person name="Ruckert C."/>
        </authorList>
    </citation>
    <scope>NUCLEOTIDE SEQUENCE</scope>
    <source>
        <strain evidence="2">CGMCC 1.7086</strain>
    </source>
</reference>
<dbReference type="SUPFAM" id="SSF111331">
    <property type="entry name" value="NAD kinase/diacylglycerol kinase-like"/>
    <property type="match status" value="1"/>
</dbReference>
<organism evidence="2 3">
    <name type="scientific">Bowmanella pacifica</name>
    <dbReference type="NCBI Taxonomy" id="502051"/>
    <lineage>
        <taxon>Bacteria</taxon>
        <taxon>Pseudomonadati</taxon>
        <taxon>Pseudomonadota</taxon>
        <taxon>Gammaproteobacteria</taxon>
        <taxon>Alteromonadales</taxon>
        <taxon>Alteromonadaceae</taxon>
        <taxon>Bowmanella</taxon>
    </lineage>
</organism>
<evidence type="ECO:0008006" key="4">
    <source>
        <dbReference type="Google" id="ProtNLM"/>
    </source>
</evidence>
<sequence length="620" mass="67333">MAYIIHDGSIDIDGLLASSGQQVEARLFGSCELPGQGERVLLYLNDESIKVLWNNAAELEWQVGILPHPQSKHAARAFCPANAKLAELFNTLLDAESRPIDSLSCNGTPVFSSIIVGELLVFNLKDTSHALSRWQALTTMLGKFRQMQLHAYELVTATEQRISLALLGMMVLEQRRRPWLGGGLADILDPTDRRLSLVAVAPRSIVAFMLLMLRFLFQGRINPRNLPDSIGLIKTRSLTIKAPSGVNYQLDGVAIGSKELVCEIHEKHLQLLQVDNQERSNNNGDIRKDQLKMAHLPCGGAVMELADKPIPVFHHASEDEFRDLFRNLRENAQAKPSFYVLMVLSVLLAVTGLFANSAPVIIGAMILAPMMAPIISLAMGLARADSSLLQNAAKTLFGGIVLALCCAILVTWFMPLSTLTTEMRARLTPTLLDLGVAVISGIAGGYAYAKEEVAKSLAGVAIAVALVPPLSVVGIGLGWGDLAMAGGALLLFSTNLVGIALSAALTFLVLGFAPFHLARKGMSITLISLAMICVPLFLSFQELVDKNRLSRALPHGQMQVLGDDIEVTIREISNGERPRISVKLVSANTLQAAHLKALKQMMSQELGREVELEAELRIRQ</sequence>
<dbReference type="Proteomes" id="UP000606935">
    <property type="component" value="Unassembled WGS sequence"/>
</dbReference>
<feature type="transmembrane region" description="Helical" evidence="1">
    <location>
        <begin position="456"/>
        <end position="479"/>
    </location>
</feature>
<feature type="transmembrane region" description="Helical" evidence="1">
    <location>
        <begin position="336"/>
        <end position="355"/>
    </location>
</feature>